<name>A0A699J7F3_TANCI</name>
<organism evidence="1">
    <name type="scientific">Tanacetum cinerariifolium</name>
    <name type="common">Dalmatian daisy</name>
    <name type="synonym">Chrysanthemum cinerariifolium</name>
    <dbReference type="NCBI Taxonomy" id="118510"/>
    <lineage>
        <taxon>Eukaryota</taxon>
        <taxon>Viridiplantae</taxon>
        <taxon>Streptophyta</taxon>
        <taxon>Embryophyta</taxon>
        <taxon>Tracheophyta</taxon>
        <taxon>Spermatophyta</taxon>
        <taxon>Magnoliopsida</taxon>
        <taxon>eudicotyledons</taxon>
        <taxon>Gunneridae</taxon>
        <taxon>Pentapetalae</taxon>
        <taxon>asterids</taxon>
        <taxon>campanulids</taxon>
        <taxon>Asterales</taxon>
        <taxon>Asteraceae</taxon>
        <taxon>Asteroideae</taxon>
        <taxon>Anthemideae</taxon>
        <taxon>Anthemidinae</taxon>
        <taxon>Tanacetum</taxon>
    </lineage>
</organism>
<dbReference type="CDD" id="cd00303">
    <property type="entry name" value="retropepsin_like"/>
    <property type="match status" value="1"/>
</dbReference>
<reference evidence="1" key="1">
    <citation type="journal article" date="2019" name="Sci. Rep.">
        <title>Draft genome of Tanacetum cinerariifolium, the natural source of mosquito coil.</title>
        <authorList>
            <person name="Yamashiro T."/>
            <person name="Shiraishi A."/>
            <person name="Satake H."/>
            <person name="Nakayama K."/>
        </authorList>
    </citation>
    <scope>NUCLEOTIDE SEQUENCE</scope>
</reference>
<accession>A0A699J7F3</accession>
<dbReference type="AlphaFoldDB" id="A0A699J7F3"/>
<evidence type="ECO:0008006" key="2">
    <source>
        <dbReference type="Google" id="ProtNLM"/>
    </source>
</evidence>
<comment type="caution">
    <text evidence="1">The sequence shown here is derived from an EMBL/GenBank/DDBJ whole genome shotgun (WGS) entry which is preliminary data.</text>
</comment>
<dbReference type="EMBL" id="BKCJ010380389">
    <property type="protein sequence ID" value="GFA17368.1"/>
    <property type="molecule type" value="Genomic_DNA"/>
</dbReference>
<dbReference type="PANTHER" id="PTHR33067">
    <property type="entry name" value="RNA-DIRECTED DNA POLYMERASE-RELATED"/>
    <property type="match status" value="1"/>
</dbReference>
<proteinExistence type="predicted"/>
<evidence type="ECO:0000313" key="1">
    <source>
        <dbReference type="EMBL" id="GFA17368.1"/>
    </source>
</evidence>
<sequence length="364" mass="40939">MQQNQVVPLSELEKIKTMNEINMKAMQTQINNVKNELRNEMKTSIQASMSNQTNELKNMMASFFQMNTASTSGSGPLPSNTIANPKGKLKTITTRSGLVLDGPSVPMPHPFINPEEDKRVVETLTDPKLSASINLMPLSIWKKLSLPKLISTRMTLELANRTVCTPAGIARDVFVPVGKFTFPAFVIVNYKSDPQVPLILERPFLRTAHALFDVHGEEMILCDGDKRLTLNMRHDTLIYSNQPQKESINMINIYDDSYEDYLEDLFATNHLNLPLPHNSNPLSGSTTSSSSPPDHLLEEFADELALITFPPGNDDLPFDIESNLREIEYLLNHDPIKEIDFIREDSVDEDNLAEPNDNIFDTIP</sequence>
<gene>
    <name evidence="1" type="ORF">Tci_589340</name>
</gene>
<dbReference type="PANTHER" id="PTHR33067:SF35">
    <property type="entry name" value="ASPARTIC PEPTIDASE DDI1-TYPE DOMAIN-CONTAINING PROTEIN"/>
    <property type="match status" value="1"/>
</dbReference>
<dbReference type="Gene3D" id="2.40.70.10">
    <property type="entry name" value="Acid Proteases"/>
    <property type="match status" value="1"/>
</dbReference>
<dbReference type="InterPro" id="IPR021109">
    <property type="entry name" value="Peptidase_aspartic_dom_sf"/>
</dbReference>
<protein>
    <recommendedName>
        <fullName evidence="2">Reverse transcriptase domain-containing protein</fullName>
    </recommendedName>
</protein>